<sequence>MFPPDVTSGTLPEESFRKSHLLGTSTSGGSLAFLLPSRGGPGTIGGTRAIFPVNDPLFRTGEG</sequence>
<dbReference type="Proteomes" id="UP000029452">
    <property type="component" value="Unassembled WGS sequence"/>
</dbReference>
<dbReference type="PATRIC" id="fig|178606.4.peg.1108"/>
<protein>
    <submittedName>
        <fullName evidence="1">Uncharacterized protein</fullName>
    </submittedName>
</protein>
<proteinExistence type="predicted"/>
<evidence type="ECO:0000313" key="1">
    <source>
        <dbReference type="EMBL" id="KGA93951.1"/>
    </source>
</evidence>
<accession>A0A094YL49</accession>
<name>A0A094YL49_9BACT</name>
<evidence type="ECO:0000313" key="2">
    <source>
        <dbReference type="Proteomes" id="UP000029452"/>
    </source>
</evidence>
<reference evidence="1 2" key="1">
    <citation type="submission" date="2014-06" db="EMBL/GenBank/DDBJ databases">
        <title>Draft genome sequence of iron oxidizing acidophile Leptospirillum ferriphilum DSM14647.</title>
        <authorList>
            <person name="Cardenas J.P."/>
            <person name="Lazcano M."/>
            <person name="Ossandon F.J."/>
            <person name="Corbett M."/>
            <person name="Holmes D.S."/>
            <person name="Watkin E."/>
        </authorList>
    </citation>
    <scope>NUCLEOTIDE SEQUENCE [LARGE SCALE GENOMIC DNA]</scope>
    <source>
        <strain evidence="1 2">DSM 14647</strain>
    </source>
</reference>
<comment type="caution">
    <text evidence="1">The sequence shown here is derived from an EMBL/GenBank/DDBJ whole genome shotgun (WGS) entry which is preliminary data.</text>
</comment>
<dbReference type="AlphaFoldDB" id="A0A094YL49"/>
<gene>
    <name evidence="1" type="ORF">LptCag_0577</name>
</gene>
<organism evidence="1 2">
    <name type="scientific">Leptospirillum ferriphilum</name>
    <dbReference type="NCBI Taxonomy" id="178606"/>
    <lineage>
        <taxon>Bacteria</taxon>
        <taxon>Pseudomonadati</taxon>
        <taxon>Nitrospirota</taxon>
        <taxon>Nitrospiria</taxon>
        <taxon>Nitrospirales</taxon>
        <taxon>Nitrospiraceae</taxon>
        <taxon>Leptospirillum</taxon>
    </lineage>
</organism>
<dbReference type="EMBL" id="JPGK01000004">
    <property type="protein sequence ID" value="KGA93951.1"/>
    <property type="molecule type" value="Genomic_DNA"/>
</dbReference>